<dbReference type="PROSITE" id="PS00170">
    <property type="entry name" value="CSA_PPIASE_1"/>
    <property type="match status" value="1"/>
</dbReference>
<sequence length="467" mass="53276">MGKSKNTKNYIKASEWKESFGGKKARPEAIHLILPFDHCCLSLQPFTNPVCTPEGHVFDFVNILEWMKDHHNNPVTGEPLTRDKLVQLHYTKNSSGEYVDPVTSKVFTNHTRIVALKVSGEVFAYETIKELAIDTKELICPVTGKPFTMRDLITLQNPNDPDFQNVHSFYHYHKGNEEEKVAPSVSESSFLKKVMHTVQKNDEIAEKQRQISEREREEALAKERKDQEDIIFVNKDNFLQTMSTVASHQAASFTSTGITFDTERHRRELETKRRRVVRITEKAYVMLETNLGNLNIELHCDLVPKTCDNFLQLAERGYYNGTIFHRLIKGFMIQGGDPTGTGRGGESAFGKPFEDEFYPNLSHNKRGILSMANSGPMTNGSQFFITFAPCTHLDRLHSVFGHVVGKVDTLKLMEAVPVNKSENPVNQIVIQNVTVFNNPFSVEREKNRQRLLEEKTEQEGEKRAKSD</sequence>
<feature type="domain" description="U-box" evidence="10">
    <location>
        <begin position="32"/>
        <end position="105"/>
    </location>
</feature>
<reference evidence="11 12" key="1">
    <citation type="journal article" date="2022" name="bioRxiv">
        <title>Genomics of Preaxostyla Flagellates Illuminates Evolutionary Transitions and the Path Towards Mitochondrial Loss.</title>
        <authorList>
            <person name="Novak L.V.F."/>
            <person name="Treitli S.C."/>
            <person name="Pyrih J."/>
            <person name="Halakuc P."/>
            <person name="Pipaliya S.V."/>
            <person name="Vacek V."/>
            <person name="Brzon O."/>
            <person name="Soukal P."/>
            <person name="Eme L."/>
            <person name="Dacks J.B."/>
            <person name="Karnkowska A."/>
            <person name="Elias M."/>
            <person name="Hampl V."/>
        </authorList>
    </citation>
    <scope>NUCLEOTIDE SEQUENCE [LARGE SCALE GENOMIC DNA]</scope>
    <source>
        <strain evidence="11">NAU3</strain>
        <tissue evidence="11">Gut</tissue>
    </source>
</reference>
<evidence type="ECO:0000256" key="2">
    <source>
        <dbReference type="ARBA" id="ARBA00004123"/>
    </source>
</evidence>
<dbReference type="InterPro" id="IPR026951">
    <property type="entry name" value="PPIL2_U-box_dom"/>
</dbReference>
<dbReference type="PROSITE" id="PS50072">
    <property type="entry name" value="CSA_PPIASE_2"/>
    <property type="match status" value="1"/>
</dbReference>
<dbReference type="InterPro" id="IPR044666">
    <property type="entry name" value="Cyclophilin_A-like"/>
</dbReference>
<dbReference type="PRINTS" id="PR00153">
    <property type="entry name" value="CSAPPISMRASE"/>
</dbReference>
<evidence type="ECO:0000313" key="11">
    <source>
        <dbReference type="EMBL" id="KAK2946738.1"/>
    </source>
</evidence>
<gene>
    <name evidence="11" type="ORF">BLNAU_18334</name>
</gene>
<name>A0ABQ9X564_9EUKA</name>
<dbReference type="SUPFAM" id="SSF50891">
    <property type="entry name" value="Cyclophilin-like"/>
    <property type="match status" value="1"/>
</dbReference>
<dbReference type="GO" id="GO:0003755">
    <property type="term" value="F:peptidyl-prolyl cis-trans isomerase activity"/>
    <property type="evidence" value="ECO:0007669"/>
    <property type="project" value="UniProtKB-EC"/>
</dbReference>
<proteinExistence type="inferred from homology"/>
<keyword evidence="11" id="KW-0413">Isomerase</keyword>
<dbReference type="InterPro" id="IPR020892">
    <property type="entry name" value="Cyclophilin-type_PPIase_CS"/>
</dbReference>
<dbReference type="CDD" id="cd16663">
    <property type="entry name" value="RING-Ubox_PPIL2"/>
    <property type="match status" value="1"/>
</dbReference>
<dbReference type="PROSITE" id="PS51698">
    <property type="entry name" value="U_BOX"/>
    <property type="match status" value="1"/>
</dbReference>
<dbReference type="Gene3D" id="3.30.40.10">
    <property type="entry name" value="Zinc/RING finger domain, C3HC4 (zinc finger)"/>
    <property type="match status" value="1"/>
</dbReference>
<dbReference type="EMBL" id="JARBJD010000220">
    <property type="protein sequence ID" value="KAK2946738.1"/>
    <property type="molecule type" value="Genomic_DNA"/>
</dbReference>
<dbReference type="InterPro" id="IPR013083">
    <property type="entry name" value="Znf_RING/FYVE/PHD"/>
</dbReference>
<evidence type="ECO:0000256" key="3">
    <source>
        <dbReference type="ARBA" id="ARBA00007930"/>
    </source>
</evidence>
<comment type="caution">
    <text evidence="11">The sequence shown here is derived from an EMBL/GenBank/DDBJ whole genome shotgun (WGS) entry which is preliminary data.</text>
</comment>
<evidence type="ECO:0000256" key="5">
    <source>
        <dbReference type="ARBA" id="ARBA00022679"/>
    </source>
</evidence>
<dbReference type="Gene3D" id="2.40.100.10">
    <property type="entry name" value="Cyclophilin-like"/>
    <property type="match status" value="1"/>
</dbReference>
<evidence type="ECO:0000256" key="4">
    <source>
        <dbReference type="ARBA" id="ARBA00012483"/>
    </source>
</evidence>
<evidence type="ECO:0000256" key="6">
    <source>
        <dbReference type="ARBA" id="ARBA00022786"/>
    </source>
</evidence>
<dbReference type="SUPFAM" id="SSF57850">
    <property type="entry name" value="RING/U-box"/>
    <property type="match status" value="1"/>
</dbReference>
<comment type="similarity">
    <text evidence="3">Belongs to the cyclophilin-type PPIase family. PPIL2 subfamily.</text>
</comment>
<protein>
    <recommendedName>
        <fullName evidence="4">RING-type E3 ubiquitin transferase</fullName>
        <ecNumber evidence="4">2.3.2.27</ecNumber>
    </recommendedName>
</protein>
<evidence type="ECO:0000256" key="7">
    <source>
        <dbReference type="ARBA" id="ARBA00023242"/>
    </source>
</evidence>
<dbReference type="Pfam" id="PF00160">
    <property type="entry name" value="Pro_isomerase"/>
    <property type="match status" value="1"/>
</dbReference>
<evidence type="ECO:0000256" key="8">
    <source>
        <dbReference type="SAM" id="MobiDB-lite"/>
    </source>
</evidence>
<dbReference type="Proteomes" id="UP001281761">
    <property type="component" value="Unassembled WGS sequence"/>
</dbReference>
<keyword evidence="12" id="KW-1185">Reference proteome</keyword>
<dbReference type="PANTHER" id="PTHR45625:SF1">
    <property type="entry name" value="RING-TYPE E3 UBIQUITIN-PROTEIN LIGASE PPIL2"/>
    <property type="match status" value="1"/>
</dbReference>
<evidence type="ECO:0000259" key="9">
    <source>
        <dbReference type="PROSITE" id="PS50072"/>
    </source>
</evidence>
<keyword evidence="5" id="KW-0808">Transferase</keyword>
<dbReference type="Pfam" id="PF04641">
    <property type="entry name" value="Rtf2"/>
    <property type="match status" value="1"/>
</dbReference>
<feature type="region of interest" description="Disordered" evidence="8">
    <location>
        <begin position="447"/>
        <end position="467"/>
    </location>
</feature>
<keyword evidence="7" id="KW-0539">Nucleus</keyword>
<comment type="catalytic activity">
    <reaction evidence="1">
        <text>S-ubiquitinyl-[E2 ubiquitin-conjugating enzyme]-L-cysteine + [acceptor protein]-L-lysine = [E2 ubiquitin-conjugating enzyme]-L-cysteine + N(6)-ubiquitinyl-[acceptor protein]-L-lysine.</text>
        <dbReference type="EC" id="2.3.2.27"/>
    </reaction>
</comment>
<evidence type="ECO:0000313" key="12">
    <source>
        <dbReference type="Proteomes" id="UP001281761"/>
    </source>
</evidence>
<evidence type="ECO:0000259" key="10">
    <source>
        <dbReference type="PROSITE" id="PS51698"/>
    </source>
</evidence>
<dbReference type="PANTHER" id="PTHR45625">
    <property type="entry name" value="PEPTIDYL-PROLYL CIS-TRANS ISOMERASE-RELATED"/>
    <property type="match status" value="1"/>
</dbReference>
<dbReference type="InterPro" id="IPR002130">
    <property type="entry name" value="Cyclophilin-type_PPIase_dom"/>
</dbReference>
<comment type="subcellular location">
    <subcellularLocation>
        <location evidence="2">Nucleus</location>
    </subcellularLocation>
</comment>
<accession>A0ABQ9X564</accession>
<dbReference type="CDD" id="cd01923">
    <property type="entry name" value="cyclophilin_RING"/>
    <property type="match status" value="1"/>
</dbReference>
<dbReference type="EC" id="2.3.2.27" evidence="4"/>
<feature type="domain" description="PPIase cyclophilin-type" evidence="9">
    <location>
        <begin position="288"/>
        <end position="435"/>
    </location>
</feature>
<keyword evidence="6" id="KW-0833">Ubl conjugation pathway</keyword>
<evidence type="ECO:0000256" key="1">
    <source>
        <dbReference type="ARBA" id="ARBA00000900"/>
    </source>
</evidence>
<dbReference type="InterPro" id="IPR029000">
    <property type="entry name" value="Cyclophilin-like_dom_sf"/>
</dbReference>
<dbReference type="SMART" id="SM00504">
    <property type="entry name" value="Ubox"/>
    <property type="match status" value="1"/>
</dbReference>
<organism evidence="11 12">
    <name type="scientific">Blattamonas nauphoetae</name>
    <dbReference type="NCBI Taxonomy" id="2049346"/>
    <lineage>
        <taxon>Eukaryota</taxon>
        <taxon>Metamonada</taxon>
        <taxon>Preaxostyla</taxon>
        <taxon>Oxymonadida</taxon>
        <taxon>Blattamonas</taxon>
    </lineage>
</organism>
<dbReference type="InterPro" id="IPR003613">
    <property type="entry name" value="Ubox_domain"/>
</dbReference>